<dbReference type="Proteomes" id="UP001487740">
    <property type="component" value="Unassembled WGS sequence"/>
</dbReference>
<evidence type="ECO:0000313" key="11">
    <source>
        <dbReference type="Proteomes" id="UP001487740"/>
    </source>
</evidence>
<dbReference type="PANTHER" id="PTHR16023:SF0">
    <property type="entry name" value="PROTEIN VAC14 HOMOLOG"/>
    <property type="match status" value="1"/>
</dbReference>
<feature type="compositionally biased region" description="Low complexity" evidence="8">
    <location>
        <begin position="359"/>
        <end position="374"/>
    </location>
</feature>
<evidence type="ECO:0000256" key="1">
    <source>
        <dbReference type="ARBA" id="ARBA00004308"/>
    </source>
</evidence>
<comment type="subcellular location">
    <subcellularLocation>
        <location evidence="1">Endomembrane system</location>
    </subcellularLocation>
</comment>
<evidence type="ECO:0000256" key="6">
    <source>
        <dbReference type="ARBA" id="ARBA00045654"/>
    </source>
</evidence>
<dbReference type="Pfam" id="PF11916">
    <property type="entry name" value="Vac14_Fig4_bd"/>
    <property type="match status" value="1"/>
</dbReference>
<dbReference type="InterPro" id="IPR026825">
    <property type="entry name" value="Vac14"/>
</dbReference>
<sequence>MSERDYSPLSSACVRALSDKVYDKRKAAALEIEKMVKDFSASNKQDQIGRLIRVLEEFAMSHNPHTRKGGLIGLAAVAIGLGTKNIAPFIQDLVNPILACFTDSTPNVRYYATESLYNVVRVSRGTVLSQFNDIFTILVRLATDADQNVKNGSEMLDRIMKDIVTESASFDLVSFIPVLREKLYANNHWAQTLVVSWVSVLHTVPDVDTLSFLSEILEGLFFILEGPKPEVKKMCEAVVGEFLVSIKKAPEKVKFAEMINIVIAHAQSSDPVVQMIALTWINEFVKLSGRVMLPHTSGILTAILPCLALDDPTYAKTRGLAKEVSTGLMKLITAEDDREGPEGSAETPEDQPHPPITPQTPTASSAITSPHSSSVGTPDEVYNGALDLGSVMEVLHKQLRNTPVPCKTAVLRWIYHLHNKIPNKMCRYLEELFPVLLRTLSDPSDEVVLLVIEVLAQIASTSNHSPAPSSLSPPTTAPTTTSSTTTTTISASSSISSTTTVQGAQEEGKTNVDEYFTRFLQNLLHLFTTQRNLLEDRGPLIIRQLCVMLSAEDIYRTLAELLQEEEDLIFASKMVQTLSSILLTSKELFSLRIQLKDLSTPESCELFVKLYRSWSHNPVATLTLCLLTQNYTHAATLVHAFGDIEVTADFLVEVDKLVQLVESPIFTYLRLQLLDPVGHSALVETLYGLLMLLPQTKAFTMLHDRLDCVPPAHLLKHTDNKPKPRHLVCNIDFGELLTHFNTVQEKHRQYKHQKIKQKLQSNVDPLTRL</sequence>
<feature type="compositionally biased region" description="Low complexity" evidence="8">
    <location>
        <begin position="462"/>
        <end position="500"/>
    </location>
</feature>
<dbReference type="EMBL" id="JARAKH010000036">
    <property type="protein sequence ID" value="KAK8384111.1"/>
    <property type="molecule type" value="Genomic_DNA"/>
</dbReference>
<evidence type="ECO:0000256" key="4">
    <source>
        <dbReference type="ARBA" id="ARBA00022737"/>
    </source>
</evidence>
<organism evidence="10 11">
    <name type="scientific">Scylla paramamosain</name>
    <name type="common">Mud crab</name>
    <dbReference type="NCBI Taxonomy" id="85552"/>
    <lineage>
        <taxon>Eukaryota</taxon>
        <taxon>Metazoa</taxon>
        <taxon>Ecdysozoa</taxon>
        <taxon>Arthropoda</taxon>
        <taxon>Crustacea</taxon>
        <taxon>Multicrustacea</taxon>
        <taxon>Malacostraca</taxon>
        <taxon>Eumalacostraca</taxon>
        <taxon>Eucarida</taxon>
        <taxon>Decapoda</taxon>
        <taxon>Pleocyemata</taxon>
        <taxon>Brachyura</taxon>
        <taxon>Eubrachyura</taxon>
        <taxon>Portunoidea</taxon>
        <taxon>Portunidae</taxon>
        <taxon>Portuninae</taxon>
        <taxon>Scylla</taxon>
    </lineage>
</organism>
<keyword evidence="11" id="KW-1185">Reference proteome</keyword>
<dbReference type="EMBL" id="JARAKH010000036">
    <property type="protein sequence ID" value="KAK8384107.1"/>
    <property type="molecule type" value="Genomic_DNA"/>
</dbReference>
<evidence type="ECO:0000259" key="9">
    <source>
        <dbReference type="Pfam" id="PF11916"/>
    </source>
</evidence>
<dbReference type="InterPro" id="IPR016024">
    <property type="entry name" value="ARM-type_fold"/>
</dbReference>
<feature type="domain" description="Vacuolar protein 14 C-terminal Fig4-binding" evidence="9">
    <location>
        <begin position="531"/>
        <end position="709"/>
    </location>
</feature>
<dbReference type="PANTHER" id="PTHR16023">
    <property type="entry name" value="TAX1 BINDING PROTEIN-RELATED"/>
    <property type="match status" value="1"/>
</dbReference>
<protein>
    <recommendedName>
        <fullName evidence="3">Protein VAC14 homolog</fullName>
    </recommendedName>
</protein>
<evidence type="ECO:0000256" key="7">
    <source>
        <dbReference type="ARBA" id="ARBA00047092"/>
    </source>
</evidence>
<dbReference type="Gene3D" id="1.25.10.10">
    <property type="entry name" value="Leucine-rich Repeat Variant"/>
    <property type="match status" value="2"/>
</dbReference>
<dbReference type="EMBL" id="JARAKH010000036">
    <property type="protein sequence ID" value="KAK8384109.1"/>
    <property type="molecule type" value="Genomic_DNA"/>
</dbReference>
<evidence type="ECO:0000256" key="5">
    <source>
        <dbReference type="ARBA" id="ARBA00023136"/>
    </source>
</evidence>
<accession>A0AAW0TBE7</accession>
<proteinExistence type="inferred from homology"/>
<evidence type="ECO:0000313" key="10">
    <source>
        <dbReference type="EMBL" id="KAK8384111.1"/>
    </source>
</evidence>
<dbReference type="SUPFAM" id="SSF48371">
    <property type="entry name" value="ARM repeat"/>
    <property type="match status" value="1"/>
</dbReference>
<gene>
    <name evidence="10" type="ORF">O3P69_016082</name>
</gene>
<dbReference type="GO" id="GO:0010008">
    <property type="term" value="C:endosome membrane"/>
    <property type="evidence" value="ECO:0007669"/>
    <property type="project" value="TreeGrafter"/>
</dbReference>
<dbReference type="InterPro" id="IPR021841">
    <property type="entry name" value="VAC14_Fig4p-bd"/>
</dbReference>
<feature type="region of interest" description="Disordered" evidence="8">
    <location>
        <begin position="336"/>
        <end position="380"/>
    </location>
</feature>
<comment type="caution">
    <text evidence="10">The sequence shown here is derived from an EMBL/GenBank/DDBJ whole genome shotgun (WGS) entry which is preliminary data.</text>
</comment>
<evidence type="ECO:0000256" key="3">
    <source>
        <dbReference type="ARBA" id="ARBA00013840"/>
    </source>
</evidence>
<comment type="similarity">
    <text evidence="2">Belongs to the VAC14 family.</text>
</comment>
<keyword evidence="5" id="KW-0472">Membrane</keyword>
<comment type="function">
    <text evidence="6">Scaffold protein component of the PI(3,5)P2 regulatory complex which regulates both the synthesis and turnover of phosphatidylinositol 3,5-bisphosphate (PtdIns(3,5)P2). Pentamerizes into a star-shaped structure and nucleates the assembly of the complex. The pentamer binds a single copy each of PIKFYVE and FIG4 and coordinates both PIKfyve kinase activity and FIG4 phosphatase activity, being required to maintain normal levels of phosphatidylinositol 3-phosphate (PtdIns(3)P) and phosphatidylinositol 5-phosphate (PtdIns(5)P). Plays a role in the biogenesis of endosome carrier vesicles (ECV) / multivesicular bodies (MVB) transport intermediates from early endosomes.</text>
</comment>
<dbReference type="InterPro" id="IPR011989">
    <property type="entry name" value="ARM-like"/>
</dbReference>
<dbReference type="AlphaFoldDB" id="A0AAW0TBE7"/>
<dbReference type="EMBL" id="JARAKH010000036">
    <property type="protein sequence ID" value="KAK8384112.1"/>
    <property type="molecule type" value="Genomic_DNA"/>
</dbReference>
<evidence type="ECO:0000256" key="2">
    <source>
        <dbReference type="ARBA" id="ARBA00010225"/>
    </source>
</evidence>
<keyword evidence="4" id="KW-0677">Repeat</keyword>
<name>A0AAW0TBE7_SCYPA</name>
<comment type="subunit">
    <text evidence="7">Forms pentamers. Component of the PI(3,5)P2 regulatory complex/PAS complex, at least composed of PIKFYVE, FIG4 and VAC14. VAC14 nucleates the assembly of the complex and serves as a scaffold by pentamerizing into a star-shaped structure, which can bind a single copy each of PIKFYVE and FIG4 and coordinates their activities. Interacts with NOS1.</text>
</comment>
<evidence type="ECO:0000256" key="8">
    <source>
        <dbReference type="SAM" id="MobiDB-lite"/>
    </source>
</evidence>
<feature type="region of interest" description="Disordered" evidence="8">
    <location>
        <begin position="462"/>
        <end position="507"/>
    </location>
</feature>
<reference evidence="10 11" key="1">
    <citation type="submission" date="2023-03" db="EMBL/GenBank/DDBJ databases">
        <title>High-quality genome of Scylla paramamosain provides insights in environmental adaptation.</title>
        <authorList>
            <person name="Zhang L."/>
        </authorList>
    </citation>
    <scope>NUCLEOTIDE SEQUENCE [LARGE SCALE GENOMIC DNA]</scope>
    <source>
        <strain evidence="10">LZ_2023a</strain>
        <tissue evidence="10">Muscle</tissue>
    </source>
</reference>
<dbReference type="Pfam" id="PF12755">
    <property type="entry name" value="Vac14_Fab1_bd"/>
    <property type="match status" value="1"/>
</dbReference>
<dbReference type="GO" id="GO:0006661">
    <property type="term" value="P:phosphatidylinositol biosynthetic process"/>
    <property type="evidence" value="ECO:0007669"/>
    <property type="project" value="InterPro"/>
</dbReference>
<dbReference type="EMBL" id="JARAKH010000036">
    <property type="protein sequence ID" value="KAK8384110.1"/>
    <property type="molecule type" value="Genomic_DNA"/>
</dbReference>
<dbReference type="EMBL" id="JARAKH010000036">
    <property type="protein sequence ID" value="KAK8384108.1"/>
    <property type="molecule type" value="Genomic_DNA"/>
</dbReference>
<dbReference type="GO" id="GO:0070772">
    <property type="term" value="C:PAS complex"/>
    <property type="evidence" value="ECO:0007669"/>
    <property type="project" value="InterPro"/>
</dbReference>